<dbReference type="SUPFAM" id="SSF57850">
    <property type="entry name" value="RING/U-box"/>
    <property type="match status" value="1"/>
</dbReference>
<dbReference type="GO" id="GO:0061630">
    <property type="term" value="F:ubiquitin protein ligase activity"/>
    <property type="evidence" value="ECO:0007669"/>
    <property type="project" value="UniProtKB-EC"/>
</dbReference>
<keyword evidence="10 13" id="KW-0472">Membrane</keyword>
<dbReference type="PROSITE" id="PS00518">
    <property type="entry name" value="ZF_RING_1"/>
    <property type="match status" value="1"/>
</dbReference>
<dbReference type="GO" id="GO:0016567">
    <property type="term" value="P:protein ubiquitination"/>
    <property type="evidence" value="ECO:0007669"/>
    <property type="project" value="UniProtKB-UniPathway"/>
</dbReference>
<keyword evidence="9" id="KW-0862">Zinc</keyword>
<sequence length="143" mass="16250">MSELQCLVCYNEPKQPVITQCGHTFCWKCIKGKVPGNCPFCSNPITLDSLVSIFNEEGTNAPIKNEVNSSNKDLDDENNNQRPAQHYEASNETFSNNFLSLFNHDIGPGMTAEQERQLFTIPRWFSVGIVFIVFTFIVILWVQ</sequence>
<dbReference type="OrthoDB" id="29886at2759"/>
<dbReference type="Pfam" id="PF13920">
    <property type="entry name" value="zf-C3HC4_3"/>
    <property type="match status" value="1"/>
</dbReference>
<dbReference type="OMA" id="QHYEASN"/>
<evidence type="ECO:0000256" key="9">
    <source>
        <dbReference type="ARBA" id="ARBA00022833"/>
    </source>
</evidence>
<dbReference type="EMBL" id="DS548793">
    <property type="protein sequence ID" value="EDR27699.1"/>
    <property type="molecule type" value="Genomic_DNA"/>
</dbReference>
<evidence type="ECO:0000256" key="13">
    <source>
        <dbReference type="SAM" id="Phobius"/>
    </source>
</evidence>
<keyword evidence="7 11" id="KW-0863">Zinc-finger</keyword>
<dbReference type="InterPro" id="IPR045103">
    <property type="entry name" value="RNF5/RNF185-like"/>
</dbReference>
<protein>
    <recommendedName>
        <fullName evidence="4">RING-type E3 ubiquitin transferase</fullName>
        <ecNumber evidence="4">2.3.2.27</ecNumber>
    </recommendedName>
</protein>
<evidence type="ECO:0000256" key="12">
    <source>
        <dbReference type="SAM" id="MobiDB-lite"/>
    </source>
</evidence>
<keyword evidence="6" id="KW-0479">Metal-binding</keyword>
<dbReference type="InterPro" id="IPR001841">
    <property type="entry name" value="Znf_RING"/>
</dbReference>
<evidence type="ECO:0000256" key="4">
    <source>
        <dbReference type="ARBA" id="ARBA00012483"/>
    </source>
</evidence>
<evidence type="ECO:0000313" key="15">
    <source>
        <dbReference type="EMBL" id="EDR27699.1"/>
    </source>
</evidence>
<dbReference type="UniPathway" id="UPA00143"/>
<dbReference type="SMART" id="SM00184">
    <property type="entry name" value="RING"/>
    <property type="match status" value="1"/>
</dbReference>
<dbReference type="GO" id="GO:0008270">
    <property type="term" value="F:zinc ion binding"/>
    <property type="evidence" value="ECO:0007669"/>
    <property type="project" value="UniProtKB-KW"/>
</dbReference>
<name>B0ECR2_ENTDS</name>
<comment type="subcellular location">
    <subcellularLocation>
        <location evidence="2">Endomembrane system</location>
    </subcellularLocation>
</comment>
<keyword evidence="16" id="KW-1185">Reference proteome</keyword>
<proteinExistence type="predicted"/>
<dbReference type="GO" id="GO:0005783">
    <property type="term" value="C:endoplasmic reticulum"/>
    <property type="evidence" value="ECO:0007669"/>
    <property type="project" value="InterPro"/>
</dbReference>
<keyword evidence="5" id="KW-0808">Transferase</keyword>
<evidence type="ECO:0000256" key="11">
    <source>
        <dbReference type="PROSITE-ProRule" id="PRU00175"/>
    </source>
</evidence>
<evidence type="ECO:0000313" key="16">
    <source>
        <dbReference type="Proteomes" id="UP000008076"/>
    </source>
</evidence>
<dbReference type="Gene3D" id="3.30.40.10">
    <property type="entry name" value="Zinc/RING finger domain, C3HC4 (zinc finger)"/>
    <property type="match status" value="1"/>
</dbReference>
<dbReference type="InterPro" id="IPR017907">
    <property type="entry name" value="Znf_RING_CS"/>
</dbReference>
<evidence type="ECO:0000256" key="1">
    <source>
        <dbReference type="ARBA" id="ARBA00000900"/>
    </source>
</evidence>
<dbReference type="GO" id="GO:0006511">
    <property type="term" value="P:ubiquitin-dependent protein catabolic process"/>
    <property type="evidence" value="ECO:0007669"/>
    <property type="project" value="InterPro"/>
</dbReference>
<evidence type="ECO:0000259" key="14">
    <source>
        <dbReference type="PROSITE" id="PS50089"/>
    </source>
</evidence>
<dbReference type="InterPro" id="IPR013083">
    <property type="entry name" value="Znf_RING/FYVE/PHD"/>
</dbReference>
<evidence type="ECO:0000256" key="10">
    <source>
        <dbReference type="ARBA" id="ARBA00023136"/>
    </source>
</evidence>
<evidence type="ECO:0000256" key="8">
    <source>
        <dbReference type="ARBA" id="ARBA00022786"/>
    </source>
</evidence>
<comment type="catalytic activity">
    <reaction evidence="1">
        <text>S-ubiquitinyl-[E2 ubiquitin-conjugating enzyme]-L-cysteine + [acceptor protein]-L-lysine = [E2 ubiquitin-conjugating enzyme]-L-cysteine + N(6)-ubiquitinyl-[acceptor protein]-L-lysine.</text>
        <dbReference type="EC" id="2.3.2.27"/>
    </reaction>
</comment>
<dbReference type="RefSeq" id="XP_001736088.1">
    <property type="nucleotide sequence ID" value="XM_001736036.1"/>
</dbReference>
<evidence type="ECO:0000256" key="3">
    <source>
        <dbReference type="ARBA" id="ARBA00004906"/>
    </source>
</evidence>
<dbReference type="KEGG" id="edi:EDI_163110"/>
<evidence type="ECO:0000256" key="5">
    <source>
        <dbReference type="ARBA" id="ARBA00022679"/>
    </source>
</evidence>
<reference evidence="16" key="1">
    <citation type="submission" date="2007-12" db="EMBL/GenBank/DDBJ databases">
        <title>Annotation of Entamoeba dispar SAW760.</title>
        <authorList>
            <person name="Lorenzi H."/>
            <person name="Inman J."/>
            <person name="Schobel S."/>
            <person name="Amedeo P."/>
            <person name="Caler E."/>
        </authorList>
    </citation>
    <scope>NUCLEOTIDE SEQUENCE [LARGE SCALE GENOMIC DNA]</scope>
    <source>
        <strain evidence="16">ATCC PRA-260 / SAW760</strain>
    </source>
</reference>
<feature type="region of interest" description="Disordered" evidence="12">
    <location>
        <begin position="62"/>
        <end position="87"/>
    </location>
</feature>
<accession>B0ECR2</accession>
<feature type="domain" description="RING-type" evidence="14">
    <location>
        <begin position="6"/>
        <end position="42"/>
    </location>
</feature>
<organism evidence="16">
    <name type="scientific">Entamoeba dispar (strain ATCC PRA-260 / SAW760)</name>
    <dbReference type="NCBI Taxonomy" id="370354"/>
    <lineage>
        <taxon>Eukaryota</taxon>
        <taxon>Amoebozoa</taxon>
        <taxon>Evosea</taxon>
        <taxon>Archamoebae</taxon>
        <taxon>Mastigamoebida</taxon>
        <taxon>Entamoebidae</taxon>
        <taxon>Entamoeba</taxon>
    </lineage>
</organism>
<keyword evidence="13" id="KW-0812">Transmembrane</keyword>
<comment type="pathway">
    <text evidence="3">Protein modification; protein ubiquitination.</text>
</comment>
<dbReference type="EC" id="2.3.2.27" evidence="4"/>
<dbReference type="GeneID" id="5881069"/>
<evidence type="ECO:0000256" key="7">
    <source>
        <dbReference type="ARBA" id="ARBA00022771"/>
    </source>
</evidence>
<evidence type="ECO:0000256" key="2">
    <source>
        <dbReference type="ARBA" id="ARBA00004308"/>
    </source>
</evidence>
<dbReference type="Proteomes" id="UP000008076">
    <property type="component" value="Unassembled WGS sequence"/>
</dbReference>
<dbReference type="eggNOG" id="KOG0823">
    <property type="taxonomic scope" value="Eukaryota"/>
</dbReference>
<feature type="transmembrane region" description="Helical" evidence="13">
    <location>
        <begin position="124"/>
        <end position="142"/>
    </location>
</feature>
<dbReference type="VEuPathDB" id="AmoebaDB:EDI_163110"/>
<keyword evidence="13" id="KW-1133">Transmembrane helix</keyword>
<dbReference type="PANTHER" id="PTHR12313">
    <property type="entry name" value="E3 UBIQUITIN-PROTEIN LIGASE RNF5-RELATED"/>
    <property type="match status" value="1"/>
</dbReference>
<gene>
    <name evidence="15" type="ORF">EDI_163110</name>
</gene>
<evidence type="ECO:0000256" key="6">
    <source>
        <dbReference type="ARBA" id="ARBA00022723"/>
    </source>
</evidence>
<keyword evidence="8" id="KW-0833">Ubl conjugation pathway</keyword>
<dbReference type="AlphaFoldDB" id="B0ECR2"/>
<dbReference type="PROSITE" id="PS50089">
    <property type="entry name" value="ZF_RING_2"/>
    <property type="match status" value="1"/>
</dbReference>